<name>A0AAU9TPE5_EUPED</name>
<keyword evidence="2" id="KW-1185">Reference proteome</keyword>
<dbReference type="AlphaFoldDB" id="A0AAU9TPE5"/>
<evidence type="ECO:0000313" key="1">
    <source>
        <dbReference type="EMBL" id="CAH2089041.1"/>
    </source>
</evidence>
<evidence type="ECO:0000313" key="2">
    <source>
        <dbReference type="Proteomes" id="UP001153954"/>
    </source>
</evidence>
<accession>A0AAU9TPE5</accession>
<organism evidence="1 2">
    <name type="scientific">Euphydryas editha</name>
    <name type="common">Edith's checkerspot</name>
    <dbReference type="NCBI Taxonomy" id="104508"/>
    <lineage>
        <taxon>Eukaryota</taxon>
        <taxon>Metazoa</taxon>
        <taxon>Ecdysozoa</taxon>
        <taxon>Arthropoda</taxon>
        <taxon>Hexapoda</taxon>
        <taxon>Insecta</taxon>
        <taxon>Pterygota</taxon>
        <taxon>Neoptera</taxon>
        <taxon>Endopterygota</taxon>
        <taxon>Lepidoptera</taxon>
        <taxon>Glossata</taxon>
        <taxon>Ditrysia</taxon>
        <taxon>Papilionoidea</taxon>
        <taxon>Nymphalidae</taxon>
        <taxon>Nymphalinae</taxon>
        <taxon>Euphydryas</taxon>
    </lineage>
</organism>
<reference evidence="1" key="1">
    <citation type="submission" date="2022-03" db="EMBL/GenBank/DDBJ databases">
        <authorList>
            <person name="Tunstrom K."/>
        </authorList>
    </citation>
    <scope>NUCLEOTIDE SEQUENCE</scope>
</reference>
<dbReference type="EMBL" id="CAKOGL010000007">
    <property type="protein sequence ID" value="CAH2089041.1"/>
    <property type="molecule type" value="Genomic_DNA"/>
</dbReference>
<sequence length="138" mass="15149">MVPIFGRGSVTATSAVVESEFADLKDGEFRGEIPMRMDRFVIQHLERINNKIKEHSKPTDGLLQNREKLSKVPDKAGLNEFSGAHSTSKAEELLNSMEVDDLHDITPDNISFDVTAHNVAALQTSQSPPSSPQYLAAS</sequence>
<comment type="caution">
    <text evidence="1">The sequence shown here is derived from an EMBL/GenBank/DDBJ whole genome shotgun (WGS) entry which is preliminary data.</text>
</comment>
<proteinExistence type="predicted"/>
<gene>
    <name evidence="1" type="ORF">EEDITHA_LOCUS5137</name>
</gene>
<dbReference type="Proteomes" id="UP001153954">
    <property type="component" value="Unassembled WGS sequence"/>
</dbReference>
<protein>
    <submittedName>
        <fullName evidence="1">Uncharacterized protein</fullName>
    </submittedName>
</protein>